<sequence>MRHTTRNQHMRLGVLTTVGTTLHIVSPEVLTLESMGTGVAHTGVVPSEAVVTIPTDDIIILHQVVKLHIVSGADPIVPGIISITKSKLIPNQNETKILSMRRSREEESEKCARHEWKAKLTLHLIEN</sequence>
<reference evidence="1" key="1">
    <citation type="submission" date="2021-05" db="EMBL/GenBank/DDBJ databases">
        <authorList>
            <person name="Alioto T."/>
            <person name="Alioto T."/>
            <person name="Gomez Garrido J."/>
        </authorList>
    </citation>
    <scope>NUCLEOTIDE SEQUENCE</scope>
</reference>
<dbReference type="EMBL" id="HBUF01026138">
    <property type="protein sequence ID" value="CAG6612965.1"/>
    <property type="molecule type" value="Transcribed_RNA"/>
</dbReference>
<evidence type="ECO:0000313" key="1">
    <source>
        <dbReference type="EMBL" id="CAG6612965.1"/>
    </source>
</evidence>
<name>A0A8D8LLS6_9HEMI</name>
<organism evidence="1">
    <name type="scientific">Cacopsylla melanoneura</name>
    <dbReference type="NCBI Taxonomy" id="428564"/>
    <lineage>
        <taxon>Eukaryota</taxon>
        <taxon>Metazoa</taxon>
        <taxon>Ecdysozoa</taxon>
        <taxon>Arthropoda</taxon>
        <taxon>Hexapoda</taxon>
        <taxon>Insecta</taxon>
        <taxon>Pterygota</taxon>
        <taxon>Neoptera</taxon>
        <taxon>Paraneoptera</taxon>
        <taxon>Hemiptera</taxon>
        <taxon>Sternorrhyncha</taxon>
        <taxon>Psylloidea</taxon>
        <taxon>Psyllidae</taxon>
        <taxon>Psyllinae</taxon>
        <taxon>Cacopsylla</taxon>
    </lineage>
</organism>
<protein>
    <submittedName>
        <fullName evidence="1">Uncharacterized protein</fullName>
    </submittedName>
</protein>
<proteinExistence type="predicted"/>
<dbReference type="AlphaFoldDB" id="A0A8D8LLS6"/>
<accession>A0A8D8LLS6</accession>